<dbReference type="Proteomes" id="UP000614216">
    <property type="component" value="Unassembled WGS sequence"/>
</dbReference>
<organism evidence="1 2">
    <name type="scientific">Fulvivirga marina</name>
    <dbReference type="NCBI Taxonomy" id="2494733"/>
    <lineage>
        <taxon>Bacteria</taxon>
        <taxon>Pseudomonadati</taxon>
        <taxon>Bacteroidota</taxon>
        <taxon>Cytophagia</taxon>
        <taxon>Cytophagales</taxon>
        <taxon>Fulvivirgaceae</taxon>
        <taxon>Fulvivirga</taxon>
    </lineage>
</organism>
<sequence length="52" mass="6233">MKIELFSTIEELKADRIQREVSEKEIAEQKKFVSDLRKARNRNLKKKPFISL</sequence>
<comment type="caution">
    <text evidence="1">The sequence shown here is derived from an EMBL/GenBank/DDBJ whole genome shotgun (WGS) entry which is preliminary data.</text>
</comment>
<dbReference type="RefSeq" id="WP_202854924.1">
    <property type="nucleotide sequence ID" value="NZ_JAEUGD010000009.1"/>
</dbReference>
<protein>
    <submittedName>
        <fullName evidence="1">Uncharacterized protein</fullName>
    </submittedName>
</protein>
<evidence type="ECO:0000313" key="1">
    <source>
        <dbReference type="EMBL" id="MBL6445377.1"/>
    </source>
</evidence>
<dbReference type="EMBL" id="JAEUGD010000009">
    <property type="protein sequence ID" value="MBL6445377.1"/>
    <property type="molecule type" value="Genomic_DNA"/>
</dbReference>
<reference evidence="1" key="1">
    <citation type="submission" date="2021-01" db="EMBL/GenBank/DDBJ databases">
        <title>Fulvivirga kasyanovii gen. nov., sp nov., a novel member of the phylum Bacteroidetes isolated from seawater in a mussel farm.</title>
        <authorList>
            <person name="Zhao L.-H."/>
            <person name="Wang Z.-J."/>
        </authorList>
    </citation>
    <scope>NUCLEOTIDE SEQUENCE</scope>
    <source>
        <strain evidence="1">29W222</strain>
    </source>
</reference>
<dbReference type="AlphaFoldDB" id="A0A937FVM4"/>
<proteinExistence type="predicted"/>
<accession>A0A937FVM4</accession>
<keyword evidence="2" id="KW-1185">Reference proteome</keyword>
<name>A0A937FVM4_9BACT</name>
<evidence type="ECO:0000313" key="2">
    <source>
        <dbReference type="Proteomes" id="UP000614216"/>
    </source>
</evidence>
<gene>
    <name evidence="1" type="ORF">JMN32_03605</name>
</gene>